<protein>
    <submittedName>
        <fullName evidence="1">Sulfurtransferase</fullName>
    </submittedName>
</protein>
<dbReference type="HOGENOM" id="CLU_089574_13_0_4"/>
<dbReference type="InterPro" id="IPR036873">
    <property type="entry name" value="Rhodanese-like_dom_sf"/>
</dbReference>
<dbReference type="InterPro" id="IPR001763">
    <property type="entry name" value="Rhodanese-like_dom"/>
</dbReference>
<dbReference type="Proteomes" id="UP000064007">
    <property type="component" value="Chromosome 1"/>
</dbReference>
<dbReference type="KEGG" id="mbat:BN1208_0075"/>
<accession>A0A0D6ETN2</accession>
<gene>
    <name evidence="1" type="ORF">BN1208_0075</name>
</gene>
<dbReference type="Pfam" id="PF00581">
    <property type="entry name" value="Rhodanese"/>
    <property type="match status" value="1"/>
</dbReference>
<dbReference type="PANTHER" id="PTHR43031:SF1">
    <property type="entry name" value="PYRIDINE NUCLEOTIDE-DISULPHIDE OXIDOREDUCTASE"/>
    <property type="match status" value="1"/>
</dbReference>
<dbReference type="STRING" id="1581557.BN1208_0075"/>
<evidence type="ECO:0000313" key="1">
    <source>
        <dbReference type="EMBL" id="CEZ18971.1"/>
    </source>
</evidence>
<sequence>MSAFMTIDAATLHSMFKQDDLVLIDVRNDDEVARGVIQGAQHIPLSSLPQAFGKLSKKSSIVFYCHSGIRSAHAASYLAEHDYHDVYNLAGGIIAWANAGFTFSALK</sequence>
<dbReference type="Gene3D" id="3.40.250.10">
    <property type="entry name" value="Rhodanese-like domain"/>
    <property type="match status" value="1"/>
</dbReference>
<keyword evidence="1" id="KW-0808">Transferase</keyword>
<evidence type="ECO:0000313" key="2">
    <source>
        <dbReference type="Proteomes" id="UP000064007"/>
    </source>
</evidence>
<dbReference type="SUPFAM" id="SSF52821">
    <property type="entry name" value="Rhodanese/Cell cycle control phosphatase"/>
    <property type="match status" value="1"/>
</dbReference>
<name>A0A0D6ETN2_9PROT</name>
<dbReference type="RefSeq" id="WP_046486673.1">
    <property type="nucleotide sequence ID" value="NZ_CP040978.1"/>
</dbReference>
<dbReference type="AlphaFoldDB" id="A0A0D6ETN2"/>
<dbReference type="InterPro" id="IPR050229">
    <property type="entry name" value="GlpE_sulfurtransferase"/>
</dbReference>
<organism evidence="1 2">
    <name type="scientific">Candidatus Methylopumilus planktonicus</name>
    <dbReference type="NCBI Taxonomy" id="1581557"/>
    <lineage>
        <taxon>Bacteria</taxon>
        <taxon>Pseudomonadati</taxon>
        <taxon>Pseudomonadota</taxon>
        <taxon>Betaproteobacteria</taxon>
        <taxon>Nitrosomonadales</taxon>
        <taxon>Methylophilaceae</taxon>
        <taxon>Candidatus Methylopumilus</taxon>
    </lineage>
</organism>
<keyword evidence="2" id="KW-1185">Reference proteome</keyword>
<dbReference type="PROSITE" id="PS50206">
    <property type="entry name" value="RHODANESE_3"/>
    <property type="match status" value="1"/>
</dbReference>
<dbReference type="GO" id="GO:0016740">
    <property type="term" value="F:transferase activity"/>
    <property type="evidence" value="ECO:0007669"/>
    <property type="project" value="UniProtKB-KW"/>
</dbReference>
<dbReference type="CDD" id="cd00158">
    <property type="entry name" value="RHOD"/>
    <property type="match status" value="1"/>
</dbReference>
<reference evidence="2" key="1">
    <citation type="submission" date="2014-12" db="EMBL/GenBank/DDBJ databases">
        <authorList>
            <person name="Salcher M.M."/>
        </authorList>
    </citation>
    <scope>NUCLEOTIDE SEQUENCE [LARGE SCALE GENOMIC DNA]</scope>
    <source>
        <strain evidence="2">MMS-10A-171</strain>
    </source>
</reference>
<proteinExistence type="predicted"/>
<dbReference type="EMBL" id="LN827929">
    <property type="protein sequence ID" value="CEZ18971.1"/>
    <property type="molecule type" value="Genomic_DNA"/>
</dbReference>
<dbReference type="SMART" id="SM00450">
    <property type="entry name" value="RHOD"/>
    <property type="match status" value="1"/>
</dbReference>
<dbReference type="OrthoDB" id="9811849at2"/>
<dbReference type="PANTHER" id="PTHR43031">
    <property type="entry name" value="FAD-DEPENDENT OXIDOREDUCTASE"/>
    <property type="match status" value="1"/>
</dbReference>